<keyword evidence="2" id="KW-0963">Cytoplasm</keyword>
<dbReference type="Pfam" id="PF23679">
    <property type="entry name" value="UPA-FIIND"/>
    <property type="match status" value="1"/>
</dbReference>
<keyword evidence="6" id="KW-1185">Reference proteome</keyword>
<evidence type="ECO:0000256" key="3">
    <source>
        <dbReference type="SAM" id="MobiDB-lite"/>
    </source>
</evidence>
<dbReference type="PROSITE" id="PS51830">
    <property type="entry name" value="FIIND"/>
    <property type="match status" value="1"/>
</dbReference>
<evidence type="ECO:0000259" key="4">
    <source>
        <dbReference type="PROSITE" id="PS51830"/>
    </source>
</evidence>
<name>A0ABD0WZU9_UMBPY</name>
<organism evidence="5 6">
    <name type="scientific">Umbra pygmaea</name>
    <name type="common">Eastern mudminnow</name>
    <dbReference type="NCBI Taxonomy" id="75934"/>
    <lineage>
        <taxon>Eukaryota</taxon>
        <taxon>Metazoa</taxon>
        <taxon>Chordata</taxon>
        <taxon>Craniata</taxon>
        <taxon>Vertebrata</taxon>
        <taxon>Euteleostomi</taxon>
        <taxon>Actinopterygii</taxon>
        <taxon>Neopterygii</taxon>
        <taxon>Teleostei</taxon>
        <taxon>Protacanthopterygii</taxon>
        <taxon>Esociformes</taxon>
        <taxon>Umbridae</taxon>
        <taxon>Umbra</taxon>
    </lineage>
</organism>
<dbReference type="InterPro" id="IPR025307">
    <property type="entry name" value="FIIND_dom"/>
</dbReference>
<evidence type="ECO:0000313" key="5">
    <source>
        <dbReference type="EMBL" id="KAL0973071.1"/>
    </source>
</evidence>
<evidence type="ECO:0000256" key="1">
    <source>
        <dbReference type="ARBA" id="ARBA00004514"/>
    </source>
</evidence>
<dbReference type="InterPro" id="IPR011029">
    <property type="entry name" value="DEATH-like_dom_sf"/>
</dbReference>
<dbReference type="CDD" id="cd01670">
    <property type="entry name" value="Death"/>
    <property type="match status" value="1"/>
</dbReference>
<evidence type="ECO:0000256" key="2">
    <source>
        <dbReference type="ARBA" id="ARBA00022490"/>
    </source>
</evidence>
<dbReference type="GO" id="GO:0005829">
    <property type="term" value="C:cytosol"/>
    <property type="evidence" value="ECO:0007669"/>
    <property type="project" value="UniProtKB-SubCell"/>
</dbReference>
<dbReference type="SUPFAM" id="SSF47986">
    <property type="entry name" value="DEATH domain"/>
    <property type="match status" value="1"/>
</dbReference>
<protein>
    <recommendedName>
        <fullName evidence="4">FIIND domain-containing protein</fullName>
    </recommendedName>
</protein>
<proteinExistence type="predicted"/>
<dbReference type="AlphaFoldDB" id="A0ABD0WZU9"/>
<dbReference type="EMBL" id="JAGEUA010000006">
    <property type="protein sequence ID" value="KAL0973071.1"/>
    <property type="molecule type" value="Genomic_DNA"/>
</dbReference>
<accession>A0ABD0WZU9</accession>
<feature type="compositionally biased region" description="Basic and acidic residues" evidence="3">
    <location>
        <begin position="97"/>
        <end position="108"/>
    </location>
</feature>
<comment type="caution">
    <text evidence="5">The sequence shown here is derived from an EMBL/GenBank/DDBJ whole genome shotgun (WGS) entry which is preliminary data.</text>
</comment>
<comment type="subcellular location">
    <subcellularLocation>
        <location evidence="1">Cytoplasm</location>
        <location evidence="1">Cytosol</location>
    </subcellularLocation>
</comment>
<reference evidence="5 6" key="1">
    <citation type="submission" date="2024-06" db="EMBL/GenBank/DDBJ databases">
        <authorList>
            <person name="Pan Q."/>
            <person name="Wen M."/>
            <person name="Jouanno E."/>
            <person name="Zahm M."/>
            <person name="Klopp C."/>
            <person name="Cabau C."/>
            <person name="Louis A."/>
            <person name="Berthelot C."/>
            <person name="Parey E."/>
            <person name="Roest Crollius H."/>
            <person name="Montfort J."/>
            <person name="Robinson-Rechavi M."/>
            <person name="Bouchez O."/>
            <person name="Lampietro C."/>
            <person name="Lopez Roques C."/>
            <person name="Donnadieu C."/>
            <person name="Postlethwait J."/>
            <person name="Bobe J."/>
            <person name="Verreycken H."/>
            <person name="Guiguen Y."/>
        </authorList>
    </citation>
    <scope>NUCLEOTIDE SEQUENCE [LARGE SCALE GENOMIC DNA]</scope>
    <source>
        <strain evidence="5">Up_M1</strain>
        <tissue evidence="5">Testis</tissue>
    </source>
</reference>
<feature type="domain" description="FIIND" evidence="4">
    <location>
        <begin position="1"/>
        <end position="101"/>
    </location>
</feature>
<gene>
    <name evidence="5" type="ORF">UPYG_G00198550</name>
</gene>
<evidence type="ECO:0000313" key="6">
    <source>
        <dbReference type="Proteomes" id="UP001557470"/>
    </source>
</evidence>
<dbReference type="Gene3D" id="1.10.533.10">
    <property type="entry name" value="Death Domain, Fas"/>
    <property type="match status" value="1"/>
</dbReference>
<sequence>MWDIGKEVRSSKKRYLKIEKPPTCKLDERRYRLTSEPEGDINPGDLPFTLAVTKLKGYFEAFFEQGPPFKLSLVDTQSEQTVWSATIREDDCVDNTVDKPRIRTDSRKRSTSSTSEEEVAKKRPRWAVEDPTMSSKQLLQVAMQFGQEWRQVAIMCLELSSKQLEDIQHSEDDVTMQRFKALEQWKSARPKGEATASHLKECLKQMNGLPSEVFQTLEDMMQNNAVK</sequence>
<dbReference type="Proteomes" id="UP001557470">
    <property type="component" value="Unassembled WGS sequence"/>
</dbReference>
<feature type="region of interest" description="Disordered" evidence="3">
    <location>
        <begin position="97"/>
        <end position="125"/>
    </location>
</feature>